<name>G4YMV2_PHYSP</name>
<gene>
    <name evidence="1" type="ORF">PHYSODRAFT_471498</name>
</gene>
<evidence type="ECO:0008006" key="3">
    <source>
        <dbReference type="Google" id="ProtNLM"/>
    </source>
</evidence>
<dbReference type="RefSeq" id="XP_009516572.1">
    <property type="nucleotide sequence ID" value="XM_009518277.1"/>
</dbReference>
<dbReference type="SMR" id="G4YMV2"/>
<sequence>MLWRGFGPEKALKKLSVTSRNDKNFNKFVRYYSKYLAKYPDKSAGLPATAEDVVLLPKLTEWLGQTLRPSQVKQLLKDAGSTNVEKYLQLYRKDVDDALALPMLSKWKWVSKKLLPMEVAQKLKSAEVPDVSKYMGQYMEAGGSNVAVRTWLDDKILPQQLALKLKNAEVPDISKYMGQYMEAGGATLALEKYISLPKALYPQEVALRLQAAQVPDIKKYLKQYVKMWGKKQAEISRNIS</sequence>
<organism evidence="1 2">
    <name type="scientific">Phytophthora sojae (strain P6497)</name>
    <name type="common">Soybean stem and root rot agent</name>
    <name type="synonym">Phytophthora megasperma f. sp. glycines</name>
    <dbReference type="NCBI Taxonomy" id="1094619"/>
    <lineage>
        <taxon>Eukaryota</taxon>
        <taxon>Sar</taxon>
        <taxon>Stramenopiles</taxon>
        <taxon>Oomycota</taxon>
        <taxon>Peronosporomycetes</taxon>
        <taxon>Peronosporales</taxon>
        <taxon>Peronosporaceae</taxon>
        <taxon>Phytophthora</taxon>
    </lineage>
</organism>
<proteinExistence type="predicted"/>
<dbReference type="Proteomes" id="UP000002640">
    <property type="component" value="Unassembled WGS sequence"/>
</dbReference>
<dbReference type="GeneID" id="20654102"/>
<accession>G4YMV2</accession>
<dbReference type="KEGG" id="psoj:PHYSODRAFT_471498"/>
<evidence type="ECO:0000313" key="1">
    <source>
        <dbReference type="EMBL" id="EGZ29297.1"/>
    </source>
</evidence>
<dbReference type="AlphaFoldDB" id="G4YMV2"/>
<keyword evidence="2" id="KW-1185">Reference proteome</keyword>
<protein>
    <recommendedName>
        <fullName evidence="3">RxLR effector protein</fullName>
    </recommendedName>
</protein>
<evidence type="ECO:0000313" key="2">
    <source>
        <dbReference type="Proteomes" id="UP000002640"/>
    </source>
</evidence>
<dbReference type="EMBL" id="JH159151">
    <property type="protein sequence ID" value="EGZ29297.1"/>
    <property type="molecule type" value="Genomic_DNA"/>
</dbReference>
<dbReference type="OMA" id="DWYRESI"/>
<reference evidence="1 2" key="1">
    <citation type="journal article" date="2006" name="Science">
        <title>Phytophthora genome sequences uncover evolutionary origins and mechanisms of pathogenesis.</title>
        <authorList>
            <person name="Tyler B.M."/>
            <person name="Tripathy S."/>
            <person name="Zhang X."/>
            <person name="Dehal P."/>
            <person name="Jiang R.H."/>
            <person name="Aerts A."/>
            <person name="Arredondo F.D."/>
            <person name="Baxter L."/>
            <person name="Bensasson D."/>
            <person name="Beynon J.L."/>
            <person name="Chapman J."/>
            <person name="Damasceno C.M."/>
            <person name="Dorrance A.E."/>
            <person name="Dou D."/>
            <person name="Dickerman A.W."/>
            <person name="Dubchak I.L."/>
            <person name="Garbelotto M."/>
            <person name="Gijzen M."/>
            <person name="Gordon S.G."/>
            <person name="Govers F."/>
            <person name="Grunwald N.J."/>
            <person name="Huang W."/>
            <person name="Ivors K.L."/>
            <person name="Jones R.W."/>
            <person name="Kamoun S."/>
            <person name="Krampis K."/>
            <person name="Lamour K.H."/>
            <person name="Lee M.K."/>
            <person name="McDonald W.H."/>
            <person name="Medina M."/>
            <person name="Meijer H.J."/>
            <person name="Nordberg E.K."/>
            <person name="Maclean D.J."/>
            <person name="Ospina-Giraldo M.D."/>
            <person name="Morris P.F."/>
            <person name="Phuntumart V."/>
            <person name="Putnam N.H."/>
            <person name="Rash S."/>
            <person name="Rose J.K."/>
            <person name="Sakihama Y."/>
            <person name="Salamov A.A."/>
            <person name="Savidor A."/>
            <person name="Scheuring C.F."/>
            <person name="Smith B.M."/>
            <person name="Sobral B.W."/>
            <person name="Terry A."/>
            <person name="Torto-Alalibo T.A."/>
            <person name="Win J."/>
            <person name="Xu Z."/>
            <person name="Zhang H."/>
            <person name="Grigoriev I.V."/>
            <person name="Rokhsar D.S."/>
            <person name="Boore J.L."/>
        </authorList>
    </citation>
    <scope>NUCLEOTIDE SEQUENCE [LARGE SCALE GENOMIC DNA]</scope>
    <source>
        <strain evidence="1 2">P6497</strain>
    </source>
</reference>
<dbReference type="InParanoid" id="G4YMV2"/>